<evidence type="ECO:0000259" key="14">
    <source>
        <dbReference type="PROSITE" id="PS50011"/>
    </source>
</evidence>
<evidence type="ECO:0000256" key="5">
    <source>
        <dbReference type="ARBA" id="ARBA00022527"/>
    </source>
</evidence>
<dbReference type="PANTHER" id="PTHR10286">
    <property type="entry name" value="INORGANIC PYROPHOSPHATASE"/>
    <property type="match status" value="1"/>
</dbReference>
<evidence type="ECO:0000256" key="12">
    <source>
        <dbReference type="ARBA" id="ARBA00022842"/>
    </source>
</evidence>
<dbReference type="SUPFAM" id="SSF56112">
    <property type="entry name" value="Protein kinase-like (PK-like)"/>
    <property type="match status" value="1"/>
</dbReference>
<accession>A0A5P1E7J7</accession>
<reference evidence="16" key="1">
    <citation type="journal article" date="2017" name="Nat. Commun.">
        <title>The asparagus genome sheds light on the origin and evolution of a young Y chromosome.</title>
        <authorList>
            <person name="Harkess A."/>
            <person name="Zhou J."/>
            <person name="Xu C."/>
            <person name="Bowers J.E."/>
            <person name="Van der Hulst R."/>
            <person name="Ayyampalayam S."/>
            <person name="Mercati F."/>
            <person name="Riccardi P."/>
            <person name="McKain M.R."/>
            <person name="Kakrana A."/>
            <person name="Tang H."/>
            <person name="Ray J."/>
            <person name="Groenendijk J."/>
            <person name="Arikit S."/>
            <person name="Mathioni S.M."/>
            <person name="Nakano M."/>
            <person name="Shan H."/>
            <person name="Telgmann-Rauber A."/>
            <person name="Kanno A."/>
            <person name="Yue Z."/>
            <person name="Chen H."/>
            <person name="Li W."/>
            <person name="Chen Y."/>
            <person name="Xu X."/>
            <person name="Zhang Y."/>
            <person name="Luo S."/>
            <person name="Chen H."/>
            <person name="Gao J."/>
            <person name="Mao Z."/>
            <person name="Pires J.C."/>
            <person name="Luo M."/>
            <person name="Kudrna D."/>
            <person name="Wing R.A."/>
            <person name="Meyers B.C."/>
            <person name="Yi K."/>
            <person name="Kong H."/>
            <person name="Lavrijsen P."/>
            <person name="Sunseri F."/>
            <person name="Falavigna A."/>
            <person name="Ye Y."/>
            <person name="Leebens-Mack J.H."/>
            <person name="Chen G."/>
        </authorList>
    </citation>
    <scope>NUCLEOTIDE SEQUENCE [LARGE SCALE GENOMIC DNA]</scope>
    <source>
        <strain evidence="16">cv. DH0086</strain>
    </source>
</reference>
<protein>
    <recommendedName>
        <fullName evidence="4">inorganic diphosphatase</fullName>
        <ecNumber evidence="4">3.6.1.1</ecNumber>
    </recommendedName>
</protein>
<dbReference type="GO" id="GO:0004427">
    <property type="term" value="F:inorganic diphosphate phosphatase activity"/>
    <property type="evidence" value="ECO:0007669"/>
    <property type="project" value="UniProtKB-EC"/>
</dbReference>
<evidence type="ECO:0000256" key="8">
    <source>
        <dbReference type="ARBA" id="ARBA00022741"/>
    </source>
</evidence>
<evidence type="ECO:0000256" key="6">
    <source>
        <dbReference type="ARBA" id="ARBA00022679"/>
    </source>
</evidence>
<dbReference type="InterPro" id="IPR036649">
    <property type="entry name" value="Pyrophosphatase_sf"/>
</dbReference>
<dbReference type="Gene3D" id="1.10.510.10">
    <property type="entry name" value="Transferase(Phosphotransferase) domain 1"/>
    <property type="match status" value="1"/>
</dbReference>
<evidence type="ECO:0000256" key="1">
    <source>
        <dbReference type="ARBA" id="ARBA00001946"/>
    </source>
</evidence>
<evidence type="ECO:0000256" key="11">
    <source>
        <dbReference type="ARBA" id="ARBA00022840"/>
    </source>
</evidence>
<keyword evidence="16" id="KW-1185">Reference proteome</keyword>
<evidence type="ECO:0000256" key="2">
    <source>
        <dbReference type="ARBA" id="ARBA00006220"/>
    </source>
</evidence>
<keyword evidence="6" id="KW-0808">Transferase</keyword>
<evidence type="ECO:0000256" key="13">
    <source>
        <dbReference type="ARBA" id="ARBA00047820"/>
    </source>
</evidence>
<keyword evidence="9" id="KW-0418">Kinase</keyword>
<dbReference type="FunFam" id="3.30.200.20:FF:000046">
    <property type="entry name" value="Mitogen-activated protein kinase"/>
    <property type="match status" value="1"/>
</dbReference>
<evidence type="ECO:0000256" key="7">
    <source>
        <dbReference type="ARBA" id="ARBA00022723"/>
    </source>
</evidence>
<keyword evidence="12" id="KW-0460">Magnesium</keyword>
<evidence type="ECO:0000256" key="9">
    <source>
        <dbReference type="ARBA" id="ARBA00022777"/>
    </source>
</evidence>
<dbReference type="GO" id="GO:0005524">
    <property type="term" value="F:ATP binding"/>
    <property type="evidence" value="ECO:0007669"/>
    <property type="project" value="UniProtKB-KW"/>
</dbReference>
<dbReference type="EC" id="3.6.1.1" evidence="4"/>
<evidence type="ECO:0000256" key="4">
    <source>
        <dbReference type="ARBA" id="ARBA00012146"/>
    </source>
</evidence>
<proteinExistence type="inferred from homology"/>
<gene>
    <name evidence="15" type="ORF">A4U43_C09F14200</name>
</gene>
<dbReference type="InterPro" id="IPR000719">
    <property type="entry name" value="Prot_kinase_dom"/>
</dbReference>
<dbReference type="Gene3D" id="3.30.200.20">
    <property type="entry name" value="Phosphorylase Kinase, domain 1"/>
    <property type="match status" value="1"/>
</dbReference>
<sequence length="263" mass="30494">MSEETEANSSERRSAPRLNQRILSSLSRRSVSAHPWHDLEIGPDAPAIFNVGVEITKGSKVKYELDKKTGLIKVDRVLYSSVVYPHNYGFIPRTLCEDNDPMDVLVLMQVASFLSYELMQSTNEADFFTEYGKASRYQIHEVVGKGSYGVVDAAVDTHNREKVTIKKINDVFKHVSDATRILREIKLLGLLRHPDIVEIRHIMLPPSRREFKDIYVVIELMESNLNQVIKANDNLMPEHHQFFMYQLLRTMKYIHSYEVYPHW</sequence>
<dbReference type="SMART" id="SM00220">
    <property type="entry name" value="S_TKc"/>
    <property type="match status" value="1"/>
</dbReference>
<comment type="catalytic activity">
    <reaction evidence="13">
        <text>diphosphate + H2O = 2 phosphate + H(+)</text>
        <dbReference type="Rhea" id="RHEA:24576"/>
        <dbReference type="ChEBI" id="CHEBI:15377"/>
        <dbReference type="ChEBI" id="CHEBI:15378"/>
        <dbReference type="ChEBI" id="CHEBI:33019"/>
        <dbReference type="ChEBI" id="CHEBI:43474"/>
        <dbReference type="EC" id="3.6.1.1"/>
    </reaction>
</comment>
<dbReference type="PROSITE" id="PS00387">
    <property type="entry name" value="PPASE"/>
    <property type="match status" value="1"/>
</dbReference>
<keyword evidence="11" id="KW-0067">ATP-binding</keyword>
<dbReference type="AlphaFoldDB" id="A0A5P1E7J7"/>
<comment type="cofactor">
    <cofactor evidence="1">
        <name>Mg(2+)</name>
        <dbReference type="ChEBI" id="CHEBI:18420"/>
    </cofactor>
</comment>
<dbReference type="InterPro" id="IPR011009">
    <property type="entry name" value="Kinase-like_dom_sf"/>
</dbReference>
<dbReference type="PROSITE" id="PS50011">
    <property type="entry name" value="PROTEIN_KINASE_DOM"/>
    <property type="match status" value="1"/>
</dbReference>
<keyword evidence="10" id="KW-0378">Hydrolase</keyword>
<dbReference type="SUPFAM" id="SSF50324">
    <property type="entry name" value="Inorganic pyrophosphatase"/>
    <property type="match status" value="1"/>
</dbReference>
<dbReference type="GO" id="GO:0006796">
    <property type="term" value="P:phosphate-containing compound metabolic process"/>
    <property type="evidence" value="ECO:0007669"/>
    <property type="project" value="InterPro"/>
</dbReference>
<keyword evidence="7" id="KW-0479">Metal-binding</keyword>
<evidence type="ECO:0000256" key="3">
    <source>
        <dbReference type="ARBA" id="ARBA00008832"/>
    </source>
</evidence>
<comment type="similarity">
    <text evidence="3">Belongs to the protein kinase superfamily. CMGC Ser/Thr protein kinase family. MAP kinase subfamily.</text>
</comment>
<dbReference type="Pfam" id="PF00069">
    <property type="entry name" value="Pkinase"/>
    <property type="match status" value="1"/>
</dbReference>
<dbReference type="Gramene" id="ONK58548">
    <property type="protein sequence ID" value="ONK58548"/>
    <property type="gene ID" value="A4U43_C09F14200"/>
</dbReference>
<dbReference type="Proteomes" id="UP000243459">
    <property type="component" value="Chromosome 9"/>
</dbReference>
<dbReference type="GO" id="GO:0004674">
    <property type="term" value="F:protein serine/threonine kinase activity"/>
    <property type="evidence" value="ECO:0007669"/>
    <property type="project" value="UniProtKB-KW"/>
</dbReference>
<keyword evidence="5" id="KW-0723">Serine/threonine-protein kinase</keyword>
<dbReference type="Pfam" id="PF00719">
    <property type="entry name" value="Pyrophosphatase"/>
    <property type="match status" value="1"/>
</dbReference>
<dbReference type="GO" id="GO:0000287">
    <property type="term" value="F:magnesium ion binding"/>
    <property type="evidence" value="ECO:0007669"/>
    <property type="project" value="InterPro"/>
</dbReference>
<feature type="domain" description="Protein kinase" evidence="14">
    <location>
        <begin position="137"/>
        <end position="263"/>
    </location>
</feature>
<dbReference type="GO" id="GO:0005737">
    <property type="term" value="C:cytoplasm"/>
    <property type="evidence" value="ECO:0007669"/>
    <property type="project" value="InterPro"/>
</dbReference>
<comment type="similarity">
    <text evidence="2">Belongs to the PPase family.</text>
</comment>
<dbReference type="Gene3D" id="3.90.80.10">
    <property type="entry name" value="Inorganic pyrophosphatase"/>
    <property type="match status" value="1"/>
</dbReference>
<dbReference type="InterPro" id="IPR008162">
    <property type="entry name" value="Pyrophosphatase"/>
</dbReference>
<evidence type="ECO:0000313" key="15">
    <source>
        <dbReference type="EMBL" id="ONK58548.1"/>
    </source>
</evidence>
<evidence type="ECO:0000256" key="10">
    <source>
        <dbReference type="ARBA" id="ARBA00022801"/>
    </source>
</evidence>
<dbReference type="EMBL" id="CM007389">
    <property type="protein sequence ID" value="ONK58548.1"/>
    <property type="molecule type" value="Genomic_DNA"/>
</dbReference>
<name>A0A5P1E7J7_ASPOF</name>
<evidence type="ECO:0000313" key="16">
    <source>
        <dbReference type="Proteomes" id="UP000243459"/>
    </source>
</evidence>
<organism evidence="15 16">
    <name type="scientific">Asparagus officinalis</name>
    <name type="common">Garden asparagus</name>
    <dbReference type="NCBI Taxonomy" id="4686"/>
    <lineage>
        <taxon>Eukaryota</taxon>
        <taxon>Viridiplantae</taxon>
        <taxon>Streptophyta</taxon>
        <taxon>Embryophyta</taxon>
        <taxon>Tracheophyta</taxon>
        <taxon>Spermatophyta</taxon>
        <taxon>Magnoliopsida</taxon>
        <taxon>Liliopsida</taxon>
        <taxon>Asparagales</taxon>
        <taxon>Asparagaceae</taxon>
        <taxon>Asparagoideae</taxon>
        <taxon>Asparagus</taxon>
    </lineage>
</organism>
<keyword evidence="8" id="KW-0547">Nucleotide-binding</keyword>